<proteinExistence type="predicted"/>
<dbReference type="Proteomes" id="UP000826195">
    <property type="component" value="Unassembled WGS sequence"/>
</dbReference>
<protein>
    <submittedName>
        <fullName evidence="1">Uncharacterized protein</fullName>
    </submittedName>
</protein>
<evidence type="ECO:0000313" key="2">
    <source>
        <dbReference type="Proteomes" id="UP000826195"/>
    </source>
</evidence>
<evidence type="ECO:0000313" key="1">
    <source>
        <dbReference type="EMBL" id="KAH0567255.1"/>
    </source>
</evidence>
<sequence length="131" mass="14843">MPRIYRRYPPLSLVILSRRLGERVGVYQDPRGTECAYLPIPGIKNRTAFNSLSDRHSPPLCQYHVVNDVVWVKTVLYSEHPSSEVGHREKFARHAVVTFGVKLTATPTSPGSRDFHVAEAPPVMSKRSLQY</sequence>
<dbReference type="AlphaFoldDB" id="A0AAV7J3K1"/>
<accession>A0AAV7J3K1</accession>
<keyword evidence="2" id="KW-1185">Reference proteome</keyword>
<gene>
    <name evidence="1" type="ORF">KQX54_007906</name>
</gene>
<reference evidence="1 2" key="1">
    <citation type="journal article" date="2021" name="J. Hered.">
        <title>A chromosome-level genome assembly of the parasitoid wasp, Cotesia glomerata (Hymenoptera: Braconidae).</title>
        <authorList>
            <person name="Pinto B.J."/>
            <person name="Weis J.J."/>
            <person name="Gamble T."/>
            <person name="Ode P.J."/>
            <person name="Paul R."/>
            <person name="Zaspel J.M."/>
        </authorList>
    </citation>
    <scope>NUCLEOTIDE SEQUENCE [LARGE SCALE GENOMIC DNA]</scope>
    <source>
        <strain evidence="1">CgM1</strain>
    </source>
</reference>
<name>A0AAV7J3K1_COTGL</name>
<dbReference type="EMBL" id="JAHXZJ010000001">
    <property type="protein sequence ID" value="KAH0567255.1"/>
    <property type="molecule type" value="Genomic_DNA"/>
</dbReference>
<comment type="caution">
    <text evidence="1">The sequence shown here is derived from an EMBL/GenBank/DDBJ whole genome shotgun (WGS) entry which is preliminary data.</text>
</comment>
<organism evidence="1 2">
    <name type="scientific">Cotesia glomerata</name>
    <name type="common">Lepidopteran parasitic wasp</name>
    <name type="synonym">Apanteles glomeratus</name>
    <dbReference type="NCBI Taxonomy" id="32391"/>
    <lineage>
        <taxon>Eukaryota</taxon>
        <taxon>Metazoa</taxon>
        <taxon>Ecdysozoa</taxon>
        <taxon>Arthropoda</taxon>
        <taxon>Hexapoda</taxon>
        <taxon>Insecta</taxon>
        <taxon>Pterygota</taxon>
        <taxon>Neoptera</taxon>
        <taxon>Endopterygota</taxon>
        <taxon>Hymenoptera</taxon>
        <taxon>Apocrita</taxon>
        <taxon>Ichneumonoidea</taxon>
        <taxon>Braconidae</taxon>
        <taxon>Microgastrinae</taxon>
        <taxon>Cotesia</taxon>
    </lineage>
</organism>